<dbReference type="SUPFAM" id="SSF140459">
    <property type="entry name" value="PE/PPE dimer-like"/>
    <property type="match status" value="1"/>
</dbReference>
<accession>A0A1X0LD50</accession>
<comment type="similarity">
    <text evidence="1">Belongs to the mycobacterial PPE family.</text>
</comment>
<organism evidence="4 8">
    <name type="scientific">Mycobacterium persicum</name>
    <dbReference type="NCBI Taxonomy" id="1487726"/>
    <lineage>
        <taxon>Bacteria</taxon>
        <taxon>Bacillati</taxon>
        <taxon>Actinomycetota</taxon>
        <taxon>Actinomycetes</taxon>
        <taxon>Mycobacteriales</taxon>
        <taxon>Mycobacteriaceae</taxon>
        <taxon>Mycobacterium</taxon>
    </lineage>
</organism>
<comment type="caution">
    <text evidence="4">The sequence shown here is derived from an EMBL/GenBank/DDBJ whole genome shotgun (WGS) entry which is preliminary data.</text>
</comment>
<reference evidence="3 6" key="1">
    <citation type="submission" date="2017-02" db="EMBL/GenBank/DDBJ databases">
        <title>Mycobacterium kansasii genomes.</title>
        <authorList>
            <person name="Borowka P."/>
            <person name="Strapagiel D."/>
            <person name="Marciniak B."/>
            <person name="Lach J."/>
            <person name="Bakula Z."/>
            <person name="Van Ingen J."/>
            <person name="Safianowska A."/>
            <person name="Brzostek A."/>
            <person name="Dziadek J."/>
            <person name="Jagielski T."/>
        </authorList>
    </citation>
    <scope>NUCLEOTIDE SEQUENCE [LARGE SCALE GENOMIC DNA]</scope>
    <source>
        <strain evidence="3 6">12MK</strain>
    </source>
</reference>
<evidence type="ECO:0000256" key="1">
    <source>
        <dbReference type="ARBA" id="ARBA00010652"/>
    </source>
</evidence>
<dbReference type="InterPro" id="IPR000030">
    <property type="entry name" value="PPE_dom"/>
</dbReference>
<name>A0A1X0LD50_9MYCO</name>
<dbReference type="Pfam" id="PF00823">
    <property type="entry name" value="PPE"/>
    <property type="match status" value="1"/>
</dbReference>
<evidence type="ECO:0000259" key="2">
    <source>
        <dbReference type="Pfam" id="PF00823"/>
    </source>
</evidence>
<dbReference type="EMBL" id="MWQA01000001">
    <property type="protein sequence ID" value="ORC08243.1"/>
    <property type="molecule type" value="Genomic_DNA"/>
</dbReference>
<evidence type="ECO:0000313" key="3">
    <source>
        <dbReference type="EMBL" id="ORC08243.1"/>
    </source>
</evidence>
<gene>
    <name evidence="3" type="ORF">B4U45_18190</name>
    <name evidence="4" type="ORF">LAUMK42_00818</name>
    <name evidence="5" type="ORF">LAUMK4_00592</name>
</gene>
<evidence type="ECO:0000313" key="8">
    <source>
        <dbReference type="Proteomes" id="UP000279331"/>
    </source>
</evidence>
<reference evidence="7 8" key="2">
    <citation type="submission" date="2018-09" db="EMBL/GenBank/DDBJ databases">
        <authorList>
            <person name="Tagini F."/>
        </authorList>
    </citation>
    <scope>NUCLEOTIDE SEQUENCE [LARGE SCALE GENOMIC DNA]</scope>
    <source>
        <strain evidence="5 7">MK4</strain>
        <strain evidence="4 8">MK42</strain>
    </source>
</reference>
<evidence type="ECO:0000313" key="4">
    <source>
        <dbReference type="EMBL" id="VAZ82015.1"/>
    </source>
</evidence>
<dbReference type="EMBL" id="UPHM01000011">
    <property type="protein sequence ID" value="VAZ88114.1"/>
    <property type="molecule type" value="Genomic_DNA"/>
</dbReference>
<protein>
    <submittedName>
        <fullName evidence="4">PPE family protein PPE38</fullName>
    </submittedName>
</protein>
<dbReference type="InterPro" id="IPR038332">
    <property type="entry name" value="PPE_sf"/>
</dbReference>
<dbReference type="OrthoDB" id="112550at1763"/>
<sequence>MPVSTALKQRCDPQGAVYLRHRNHKMRRDAVVPIDDELAILIQDQQARTRQRFPTTGVLLPRISANPDGRLPIPTATFRLQLGLVGARGCFDADVFGGGECVAAVGLGLQTTATASSFESVIAGLVGGQWAGQTPLAMAAAVAVEEMVDRPGRPMRQRLPRRFIPPAVMVNRMLLTSLADANFVGQDAAAIAIVESVYFQMWPQGVDAMIGCHTKAVAMASTLTPLSA</sequence>
<keyword evidence="7" id="KW-1185">Reference proteome</keyword>
<proteinExistence type="inferred from homology"/>
<evidence type="ECO:0000313" key="7">
    <source>
        <dbReference type="Proteomes" id="UP000271464"/>
    </source>
</evidence>
<dbReference type="EMBL" id="UPHL01000023">
    <property type="protein sequence ID" value="VAZ82015.1"/>
    <property type="molecule type" value="Genomic_DNA"/>
</dbReference>
<dbReference type="AlphaFoldDB" id="A0A1X0LD50"/>
<evidence type="ECO:0000313" key="6">
    <source>
        <dbReference type="Proteomes" id="UP000192335"/>
    </source>
</evidence>
<dbReference type="Proteomes" id="UP000271464">
    <property type="component" value="Unassembled WGS sequence"/>
</dbReference>
<dbReference type="Gene3D" id="1.20.1260.20">
    <property type="entry name" value="PPE superfamily"/>
    <property type="match status" value="1"/>
</dbReference>
<dbReference type="Proteomes" id="UP000192335">
    <property type="component" value="Unassembled WGS sequence"/>
</dbReference>
<evidence type="ECO:0000313" key="5">
    <source>
        <dbReference type="EMBL" id="VAZ88114.1"/>
    </source>
</evidence>
<feature type="domain" description="PPE" evidence="2">
    <location>
        <begin position="165"/>
        <end position="224"/>
    </location>
</feature>
<dbReference type="Proteomes" id="UP000279331">
    <property type="component" value="Unassembled WGS sequence"/>
</dbReference>